<evidence type="ECO:0000313" key="1">
    <source>
        <dbReference type="EnsemblMetazoa" id="tetur01g10910.1"/>
    </source>
</evidence>
<protein>
    <submittedName>
        <fullName evidence="1">Uncharacterized protein</fullName>
    </submittedName>
</protein>
<sequence>MKTWFAWTKLAKFYNQTKGQ</sequence>
<dbReference type="Proteomes" id="UP000015104">
    <property type="component" value="Unassembled WGS sequence"/>
</dbReference>
<keyword evidence="2" id="KW-1185">Reference proteome</keyword>
<dbReference type="EnsemblMetazoa" id="tetur01g10910.1">
    <property type="protein sequence ID" value="tetur01g10910.1"/>
    <property type="gene ID" value="tetur01g10910"/>
</dbReference>
<accession>T1JSL0</accession>
<dbReference type="AlphaFoldDB" id="T1JSL0"/>
<dbReference type="EMBL" id="CAEY01000462">
    <property type="status" value="NOT_ANNOTATED_CDS"/>
    <property type="molecule type" value="Genomic_DNA"/>
</dbReference>
<reference evidence="1" key="2">
    <citation type="submission" date="2015-06" db="UniProtKB">
        <authorList>
            <consortium name="EnsemblMetazoa"/>
        </authorList>
    </citation>
    <scope>IDENTIFICATION</scope>
</reference>
<evidence type="ECO:0000313" key="2">
    <source>
        <dbReference type="Proteomes" id="UP000015104"/>
    </source>
</evidence>
<dbReference type="HOGENOM" id="CLU_3428627_0_0_1"/>
<proteinExistence type="predicted"/>
<organism evidence="1 2">
    <name type="scientific">Tetranychus urticae</name>
    <name type="common">Two-spotted spider mite</name>
    <dbReference type="NCBI Taxonomy" id="32264"/>
    <lineage>
        <taxon>Eukaryota</taxon>
        <taxon>Metazoa</taxon>
        <taxon>Ecdysozoa</taxon>
        <taxon>Arthropoda</taxon>
        <taxon>Chelicerata</taxon>
        <taxon>Arachnida</taxon>
        <taxon>Acari</taxon>
        <taxon>Acariformes</taxon>
        <taxon>Trombidiformes</taxon>
        <taxon>Prostigmata</taxon>
        <taxon>Eleutherengona</taxon>
        <taxon>Raphignathae</taxon>
        <taxon>Tetranychoidea</taxon>
        <taxon>Tetranychidae</taxon>
        <taxon>Tetranychus</taxon>
    </lineage>
</organism>
<reference evidence="2" key="1">
    <citation type="submission" date="2011-08" db="EMBL/GenBank/DDBJ databases">
        <authorList>
            <person name="Rombauts S."/>
        </authorList>
    </citation>
    <scope>NUCLEOTIDE SEQUENCE</scope>
    <source>
        <strain evidence="2">London</strain>
    </source>
</reference>
<name>T1JSL0_TETUR</name>